<keyword evidence="2" id="KW-1185">Reference proteome</keyword>
<accession>A0ABD0YA17</accession>
<evidence type="ECO:0000313" key="1">
    <source>
        <dbReference type="EMBL" id="KAL1124097.1"/>
    </source>
</evidence>
<dbReference type="Proteomes" id="UP001558652">
    <property type="component" value="Unassembled WGS sequence"/>
</dbReference>
<sequence length="281" mass="32036">MKNGPEIPQTLVVVQELIFNFPIKGGRGAQIEDKMEAHKMKPVSDDIGFTIFDDASKRSVDHLLKSISILNLAEGGDTKTKKNENFALGDLGTKYRESETTKPTCPWGTSRPHITSTISYPEAESIPRDNCLFVEQHVHPYPVVIPEMLEDLSSRCWKRRCIARWLKRRWHARFSFLNQAWSEFWFKLPRLETSVRLEIGDVPGVVLVRSAHRHHQQQCGDPNYPTADNSDELKRVRVYDCVDFEKSADLNLRLELGAPMFIPLRSWGALGRTPSKGIHGS</sequence>
<name>A0ABD0YA17_9HEMI</name>
<dbReference type="EMBL" id="JBFDAA010000011">
    <property type="protein sequence ID" value="KAL1124097.1"/>
    <property type="molecule type" value="Genomic_DNA"/>
</dbReference>
<protein>
    <submittedName>
        <fullName evidence="1">Uncharacterized protein</fullName>
    </submittedName>
</protein>
<gene>
    <name evidence="1" type="ORF">AAG570_001867</name>
</gene>
<comment type="caution">
    <text evidence="1">The sequence shown here is derived from an EMBL/GenBank/DDBJ whole genome shotgun (WGS) entry which is preliminary data.</text>
</comment>
<reference evidence="1 2" key="1">
    <citation type="submission" date="2024-07" db="EMBL/GenBank/DDBJ databases">
        <title>Chromosome-level genome assembly of the water stick insect Ranatra chinensis (Heteroptera: Nepidae).</title>
        <authorList>
            <person name="Liu X."/>
        </authorList>
    </citation>
    <scope>NUCLEOTIDE SEQUENCE [LARGE SCALE GENOMIC DNA]</scope>
    <source>
        <strain evidence="1">Cailab_2021Rc</strain>
        <tissue evidence="1">Muscle</tissue>
    </source>
</reference>
<proteinExistence type="predicted"/>
<dbReference type="AlphaFoldDB" id="A0ABD0YA17"/>
<evidence type="ECO:0000313" key="2">
    <source>
        <dbReference type="Proteomes" id="UP001558652"/>
    </source>
</evidence>
<organism evidence="1 2">
    <name type="scientific">Ranatra chinensis</name>
    <dbReference type="NCBI Taxonomy" id="642074"/>
    <lineage>
        <taxon>Eukaryota</taxon>
        <taxon>Metazoa</taxon>
        <taxon>Ecdysozoa</taxon>
        <taxon>Arthropoda</taxon>
        <taxon>Hexapoda</taxon>
        <taxon>Insecta</taxon>
        <taxon>Pterygota</taxon>
        <taxon>Neoptera</taxon>
        <taxon>Paraneoptera</taxon>
        <taxon>Hemiptera</taxon>
        <taxon>Heteroptera</taxon>
        <taxon>Panheteroptera</taxon>
        <taxon>Nepomorpha</taxon>
        <taxon>Nepidae</taxon>
        <taxon>Ranatrinae</taxon>
        <taxon>Ranatra</taxon>
    </lineage>
</organism>